<dbReference type="InterPro" id="IPR040676">
    <property type="entry name" value="DUF5641"/>
</dbReference>
<dbReference type="InterPro" id="IPR036397">
    <property type="entry name" value="RNaseH_sf"/>
</dbReference>
<evidence type="ECO:0000313" key="3">
    <source>
        <dbReference type="Proteomes" id="UP001549921"/>
    </source>
</evidence>
<dbReference type="SUPFAM" id="SSF53098">
    <property type="entry name" value="Ribonuclease H-like"/>
    <property type="match status" value="1"/>
</dbReference>
<name>A0ABD0SJC6_LOXSC</name>
<dbReference type="AlphaFoldDB" id="A0ABD0SJC6"/>
<dbReference type="Gene3D" id="3.30.420.10">
    <property type="entry name" value="Ribonuclease H-like superfamily/Ribonuclease H"/>
    <property type="match status" value="1"/>
</dbReference>
<dbReference type="EMBL" id="JBEDNZ010000020">
    <property type="protein sequence ID" value="KAL0819937.1"/>
    <property type="molecule type" value="Genomic_DNA"/>
</dbReference>
<accession>A0ABD0SJC6</accession>
<sequence length="473" mass="54271">MFRFIHNCKNPQSKHTGTLRVSELNYALTSLIRMSQIESFHDDHTSLNNHQGLSPKSSLLKLAPFLDDNNIIRVGGRLEHSNLEYNEKHPILLQSTHTLTKLLFEHEHIKLMHAGPNHLLSSIRETYWPIRGRNLARSTVHKCTRCHRFKAQPVTPLMGQLPRDRVVPGFPFKTTGIDYAGPIYVASKKGRGAKLSKAYLAVFVCFTTKAIHLEPVTDLTTECFLMALRRFISRRGKPINIYSDNGLNFVGACNELKRFFRNQTTINTVADAMTSEDITFHFAPAYAPHFGGLYESAVKSAKHHLKRIAFRSHLTFEELCTLLTQIEAILNSRPLSPLSSDPNDLNPLTPGHFLIGRSFTTIPSHSYHQYNLNRLTRYERIEALRQHFWKRWHAEYLRQLQQRNKWMTNNTQLNTDKLVLLKDENLPPLKWKLGRITKLYPGQDGIARVADVRTIDGIVRRAACKICPLPDSE</sequence>
<dbReference type="PANTHER" id="PTHR47331">
    <property type="entry name" value="PHD-TYPE DOMAIN-CONTAINING PROTEIN"/>
    <property type="match status" value="1"/>
</dbReference>
<dbReference type="InterPro" id="IPR001584">
    <property type="entry name" value="Integrase_cat-core"/>
</dbReference>
<evidence type="ECO:0000259" key="1">
    <source>
        <dbReference type="PROSITE" id="PS50994"/>
    </source>
</evidence>
<protein>
    <recommendedName>
        <fullName evidence="1">Integrase catalytic domain-containing protein</fullName>
    </recommendedName>
</protein>
<comment type="caution">
    <text evidence="2">The sequence shown here is derived from an EMBL/GenBank/DDBJ whole genome shotgun (WGS) entry which is preliminary data.</text>
</comment>
<dbReference type="InterPro" id="IPR012337">
    <property type="entry name" value="RNaseH-like_sf"/>
</dbReference>
<dbReference type="InterPro" id="IPR041588">
    <property type="entry name" value="Integrase_H2C2"/>
</dbReference>
<dbReference type="PANTHER" id="PTHR47331:SF1">
    <property type="entry name" value="GAG-LIKE PROTEIN"/>
    <property type="match status" value="1"/>
</dbReference>
<reference evidence="2 3" key="1">
    <citation type="submission" date="2024-06" db="EMBL/GenBank/DDBJ databases">
        <title>A chromosome-level genome assembly of beet webworm, Loxostege sticticalis.</title>
        <authorList>
            <person name="Zhang Y."/>
        </authorList>
    </citation>
    <scope>NUCLEOTIDE SEQUENCE [LARGE SCALE GENOMIC DNA]</scope>
    <source>
        <strain evidence="2">AQ028</strain>
        <tissue evidence="2">Male pupae</tissue>
    </source>
</reference>
<dbReference type="PROSITE" id="PS50994">
    <property type="entry name" value="INTEGRASE"/>
    <property type="match status" value="1"/>
</dbReference>
<dbReference type="Proteomes" id="UP001549921">
    <property type="component" value="Unassembled WGS sequence"/>
</dbReference>
<gene>
    <name evidence="2" type="ORF">ABMA28_007939</name>
</gene>
<dbReference type="Pfam" id="PF17921">
    <property type="entry name" value="Integrase_H2C2"/>
    <property type="match status" value="1"/>
</dbReference>
<proteinExistence type="predicted"/>
<evidence type="ECO:0000313" key="2">
    <source>
        <dbReference type="EMBL" id="KAL0819937.1"/>
    </source>
</evidence>
<organism evidence="2 3">
    <name type="scientific">Loxostege sticticalis</name>
    <name type="common">Beet webworm moth</name>
    <dbReference type="NCBI Taxonomy" id="481309"/>
    <lineage>
        <taxon>Eukaryota</taxon>
        <taxon>Metazoa</taxon>
        <taxon>Ecdysozoa</taxon>
        <taxon>Arthropoda</taxon>
        <taxon>Hexapoda</taxon>
        <taxon>Insecta</taxon>
        <taxon>Pterygota</taxon>
        <taxon>Neoptera</taxon>
        <taxon>Endopterygota</taxon>
        <taxon>Lepidoptera</taxon>
        <taxon>Glossata</taxon>
        <taxon>Ditrysia</taxon>
        <taxon>Pyraloidea</taxon>
        <taxon>Crambidae</taxon>
        <taxon>Pyraustinae</taxon>
        <taxon>Loxostege</taxon>
    </lineage>
</organism>
<feature type="domain" description="Integrase catalytic" evidence="1">
    <location>
        <begin position="167"/>
        <end position="358"/>
    </location>
</feature>
<dbReference type="Pfam" id="PF18701">
    <property type="entry name" value="DUF5641"/>
    <property type="match status" value="1"/>
</dbReference>